<reference evidence="3 4" key="1">
    <citation type="submission" date="2019-09" db="EMBL/GenBank/DDBJ databases">
        <title>Whole genome sequences of isolates from the Mars Exploration Rovers.</title>
        <authorList>
            <person name="Seuylemezian A."/>
            <person name="Vaishampayan P."/>
        </authorList>
    </citation>
    <scope>NUCLEOTIDE SEQUENCE [LARGE SCALE GENOMIC DNA]</scope>
    <source>
        <strain evidence="3 4">MER_TA_151</strain>
    </source>
</reference>
<dbReference type="InterPro" id="IPR036291">
    <property type="entry name" value="NAD(P)-bd_dom_sf"/>
</dbReference>
<name>A0A5J5HMM2_9BACI</name>
<evidence type="ECO:0000313" key="3">
    <source>
        <dbReference type="EMBL" id="KAA9022247.1"/>
    </source>
</evidence>
<evidence type="ECO:0000259" key="2">
    <source>
        <dbReference type="Pfam" id="PF07991"/>
    </source>
</evidence>
<evidence type="ECO:0000256" key="1">
    <source>
        <dbReference type="SAM" id="Phobius"/>
    </source>
</evidence>
<organism evidence="3 4">
    <name type="scientific">Niallia endozanthoxylica</name>
    <dbReference type="NCBI Taxonomy" id="2036016"/>
    <lineage>
        <taxon>Bacteria</taxon>
        <taxon>Bacillati</taxon>
        <taxon>Bacillota</taxon>
        <taxon>Bacilli</taxon>
        <taxon>Bacillales</taxon>
        <taxon>Bacillaceae</taxon>
        <taxon>Niallia</taxon>
    </lineage>
</organism>
<dbReference type="OrthoDB" id="2900258at2"/>
<dbReference type="Pfam" id="PF07991">
    <property type="entry name" value="KARI_N"/>
    <property type="match status" value="1"/>
</dbReference>
<dbReference type="SUPFAM" id="SSF51735">
    <property type="entry name" value="NAD(P)-binding Rossmann-fold domains"/>
    <property type="match status" value="1"/>
</dbReference>
<proteinExistence type="predicted"/>
<evidence type="ECO:0000313" key="4">
    <source>
        <dbReference type="Proteomes" id="UP000326671"/>
    </source>
</evidence>
<dbReference type="Proteomes" id="UP000326671">
    <property type="component" value="Unassembled WGS sequence"/>
</dbReference>
<comment type="caution">
    <text evidence="3">The sequence shown here is derived from an EMBL/GenBank/DDBJ whole genome shotgun (WGS) entry which is preliminary data.</text>
</comment>
<feature type="domain" description="KARI N-terminal Rossmann" evidence="2">
    <location>
        <begin position="46"/>
        <end position="108"/>
    </location>
</feature>
<keyword evidence="1" id="KW-0472">Membrane</keyword>
<keyword evidence="1" id="KW-1133">Transmembrane helix</keyword>
<feature type="transmembrane region" description="Helical" evidence="1">
    <location>
        <begin position="6"/>
        <end position="24"/>
    </location>
</feature>
<dbReference type="Gene3D" id="3.40.50.720">
    <property type="entry name" value="NAD(P)-binding Rossmann-like Domain"/>
    <property type="match status" value="1"/>
</dbReference>
<dbReference type="InterPro" id="IPR013116">
    <property type="entry name" value="KARI_N"/>
</dbReference>
<accession>A0A5J5HMM2</accession>
<sequence length="110" mass="13057">MGVYGFTTLYNIFSVTIFIRSLFIKYRGKSLMIKEHELEHLMRSYFRNKTVAIMGYDEQGYEHAKKLRELNAEVLVVLRDGTEDAHWRKEGFEILPLWEAVDKANILQVW</sequence>
<keyword evidence="4" id="KW-1185">Reference proteome</keyword>
<dbReference type="EMBL" id="VYKL01000024">
    <property type="protein sequence ID" value="KAA9022247.1"/>
    <property type="molecule type" value="Genomic_DNA"/>
</dbReference>
<gene>
    <name evidence="3" type="ORF">F4V44_15775</name>
</gene>
<keyword evidence="1" id="KW-0812">Transmembrane</keyword>
<dbReference type="AlphaFoldDB" id="A0A5J5HMM2"/>
<protein>
    <recommendedName>
        <fullName evidence="2">KARI N-terminal Rossmann domain-containing protein</fullName>
    </recommendedName>
</protein>